<dbReference type="InterPro" id="IPR043129">
    <property type="entry name" value="ATPase_NBD"/>
</dbReference>
<dbReference type="SUPFAM" id="SSF53067">
    <property type="entry name" value="Actin-like ATPase domain"/>
    <property type="match status" value="2"/>
</dbReference>
<dbReference type="STRING" id="765440.A0A0C3BKB8"/>
<name>A0A0C3BKB8_PILCF</name>
<evidence type="ECO:0000313" key="1">
    <source>
        <dbReference type="EMBL" id="KIM86828.1"/>
    </source>
</evidence>
<dbReference type="CDD" id="cd10170">
    <property type="entry name" value="ASKHA_NBD_HSP70"/>
    <property type="match status" value="1"/>
</dbReference>
<dbReference type="HOGENOM" id="CLU_009958_4_2_1"/>
<gene>
    <name evidence="1" type="ORF">PILCRDRAFT_816085</name>
</gene>
<dbReference type="AlphaFoldDB" id="A0A0C3BKB8"/>
<dbReference type="OrthoDB" id="2963168at2759"/>
<accession>A0A0C3BKB8</accession>
<dbReference type="PANTHER" id="PTHR14187:SF5">
    <property type="entry name" value="HEAT SHOCK 70 KDA PROTEIN 12A"/>
    <property type="match status" value="1"/>
</dbReference>
<proteinExistence type="predicted"/>
<dbReference type="InParanoid" id="A0A0C3BKB8"/>
<reference evidence="2" key="2">
    <citation type="submission" date="2015-01" db="EMBL/GenBank/DDBJ databases">
        <title>Evolutionary Origins and Diversification of the Mycorrhizal Mutualists.</title>
        <authorList>
            <consortium name="DOE Joint Genome Institute"/>
            <consortium name="Mycorrhizal Genomics Consortium"/>
            <person name="Kohler A."/>
            <person name="Kuo A."/>
            <person name="Nagy L.G."/>
            <person name="Floudas D."/>
            <person name="Copeland A."/>
            <person name="Barry K.W."/>
            <person name="Cichocki N."/>
            <person name="Veneault-Fourrey C."/>
            <person name="LaButti K."/>
            <person name="Lindquist E.A."/>
            <person name="Lipzen A."/>
            <person name="Lundell T."/>
            <person name="Morin E."/>
            <person name="Murat C."/>
            <person name="Riley R."/>
            <person name="Ohm R."/>
            <person name="Sun H."/>
            <person name="Tunlid A."/>
            <person name="Henrissat B."/>
            <person name="Grigoriev I.V."/>
            <person name="Hibbett D.S."/>
            <person name="Martin F."/>
        </authorList>
    </citation>
    <scope>NUCLEOTIDE SEQUENCE [LARGE SCALE GENOMIC DNA]</scope>
    <source>
        <strain evidence="2">F 1598</strain>
    </source>
</reference>
<protein>
    <submittedName>
        <fullName evidence="1">Uncharacterized protein</fullName>
    </submittedName>
</protein>
<dbReference type="Gene3D" id="3.30.420.40">
    <property type="match status" value="1"/>
</dbReference>
<dbReference type="EMBL" id="KN832981">
    <property type="protein sequence ID" value="KIM86828.1"/>
    <property type="molecule type" value="Genomic_DNA"/>
</dbReference>
<dbReference type="Proteomes" id="UP000054166">
    <property type="component" value="Unassembled WGS sequence"/>
</dbReference>
<reference evidence="1 2" key="1">
    <citation type="submission" date="2014-04" db="EMBL/GenBank/DDBJ databases">
        <authorList>
            <consortium name="DOE Joint Genome Institute"/>
            <person name="Kuo A."/>
            <person name="Tarkka M."/>
            <person name="Buscot F."/>
            <person name="Kohler A."/>
            <person name="Nagy L.G."/>
            <person name="Floudas D."/>
            <person name="Copeland A."/>
            <person name="Barry K.W."/>
            <person name="Cichocki N."/>
            <person name="Veneault-Fourrey C."/>
            <person name="LaButti K."/>
            <person name="Lindquist E.A."/>
            <person name="Lipzen A."/>
            <person name="Lundell T."/>
            <person name="Morin E."/>
            <person name="Murat C."/>
            <person name="Sun H."/>
            <person name="Tunlid A."/>
            <person name="Henrissat B."/>
            <person name="Grigoriev I.V."/>
            <person name="Hibbett D.S."/>
            <person name="Martin F."/>
            <person name="Nordberg H.P."/>
            <person name="Cantor M.N."/>
            <person name="Hua S.X."/>
        </authorList>
    </citation>
    <scope>NUCLEOTIDE SEQUENCE [LARGE SCALE GENOMIC DNA]</scope>
    <source>
        <strain evidence="1 2">F 1598</strain>
    </source>
</reference>
<dbReference type="PANTHER" id="PTHR14187">
    <property type="entry name" value="ALPHA KINASE/ELONGATION FACTOR 2 KINASE"/>
    <property type="match status" value="1"/>
</dbReference>
<evidence type="ECO:0000313" key="2">
    <source>
        <dbReference type="Proteomes" id="UP000054166"/>
    </source>
</evidence>
<keyword evidence="2" id="KW-1185">Reference proteome</keyword>
<sequence>MISRLPYHGTHRKLVLAFDVGTTYSGISYSILDPGEVPEIKGVTRFPAQDHVGGDSKIPSILYYDQDGELRAVGAEALQESVIEQAEEGGWAKLEWWKLHLRPKGLATSHVSDDDLPALPQNKSAVQVLGDFMRYLYQCAHTYIHDTYSPELWKSIENNIDFVLTHPNGWEGAQQSDIRRAAIIAGLIEDTSDGHSRLQLLTEGEASLHFCLNNGVTSESMMNGQGIIIVDAGGGTIDLSAYYMTQSSASFEEIAPTECRLQGSVFVNRRARTYLEGKLEKSRFGTPEDISNMISCFDKSTKLRFRNADEPSYIKFGGVRDKDPVVGIRSGQLKLPGAEVASLFEPSVQSIIDAIKQQRQAAHRTVSSIFLVGGFAASDWLFARLQTHLVEAGINLSRPDSHVNKAVADGAVSFYLDRRVSVRVAKTTYGVECATLFELDNIEHLVRSNTKYTGLSGQQYIPNTFTTILAKGTRVSADKEFRRDYIRTCRDVNGCGIITVDIQSYRGRSKDPEWTDTEPGMFATICTVEADTSQLINAMRPRRGRGGALFYEQIFSVVLLFGLTELKAQLCWVEDGEEKRSPAKVVYDPDVTIVNGDL</sequence>
<organism evidence="1 2">
    <name type="scientific">Piloderma croceum (strain F 1598)</name>
    <dbReference type="NCBI Taxonomy" id="765440"/>
    <lineage>
        <taxon>Eukaryota</taxon>
        <taxon>Fungi</taxon>
        <taxon>Dikarya</taxon>
        <taxon>Basidiomycota</taxon>
        <taxon>Agaricomycotina</taxon>
        <taxon>Agaricomycetes</taxon>
        <taxon>Agaricomycetidae</taxon>
        <taxon>Atheliales</taxon>
        <taxon>Atheliaceae</taxon>
        <taxon>Piloderma</taxon>
    </lineage>
</organism>